<feature type="compositionally biased region" description="Polar residues" evidence="1">
    <location>
        <begin position="321"/>
        <end position="335"/>
    </location>
</feature>
<feature type="compositionally biased region" description="Basic and acidic residues" evidence="1">
    <location>
        <begin position="485"/>
        <end position="497"/>
    </location>
</feature>
<name>A0AAQ0J685_9CHLA</name>
<accession>A0AAQ0J685</accession>
<feature type="region of interest" description="Disordered" evidence="1">
    <location>
        <begin position="1"/>
        <end position="54"/>
    </location>
</feature>
<feature type="region of interest" description="Disordered" evidence="1">
    <location>
        <begin position="316"/>
        <end position="335"/>
    </location>
</feature>
<dbReference type="EMBL" id="CP063185">
    <property type="protein sequence ID" value="QYC74011.1"/>
    <property type="molecule type" value="Genomic_DNA"/>
</dbReference>
<sequence length="592" mass="66050">MGGISNVNGSGSNLPPSSYDGGDSGDKKSKNVTSDKVNAQAASSLHAAPSNSQNVETPYSVVNVSSLISKGENTPRSRRVLSWLQKGLGRLAKKVGRAVRNTVGSIFPTKTSSSASRSNTDLKGYSPSALRGLRLMFTDFWKYKVLRATPKIDGIFATLDSKEAEDMAAYMAEYTSALEKRNLIDPERLKACREVADKWQQRAKDLRDKGAAKKFLQDPLGRKTPNYKSEAPGEYVVGNSKFYDGPGVDHLHDVDTGFWLDMQHLSDVVLSREIQTGLRAQVVLKQSMPQLEDLESQFKALQEACDSARGEIKESGWTKDALSQTEVDESTGSSSRAQQTFQRFVDECRKVEISFGGFGEHVSRLAGAVSRGLAAAGEAIRRCFSCCKGKTDEYEVKKDLPPEGLALAEALAKFADEIGIERGEDGHYDIPWVEQWRKGVPVIEGEGAEAIYESMLPTYELMDLDIEDRRKLAIQNQHYQVPRSSDYDTPRTTDYDYPRSIYPEPPKMPTRYELERMDITQGFREAVYASFVAGMYNFVVTQPQDRIPTSEQVESCLREMLDNGPQTFFDLMSRWNRDVDDSSDTGGKRRRK</sequence>
<evidence type="ECO:0000313" key="2">
    <source>
        <dbReference type="EMBL" id="QYC74011.1"/>
    </source>
</evidence>
<dbReference type="RefSeq" id="WP_219664236.1">
    <property type="nucleotide sequence ID" value="NZ_CP063064.1"/>
</dbReference>
<evidence type="ECO:0000313" key="3">
    <source>
        <dbReference type="Proteomes" id="UP000825134"/>
    </source>
</evidence>
<feature type="compositionally biased region" description="Low complexity" evidence="1">
    <location>
        <begin position="1"/>
        <end position="13"/>
    </location>
</feature>
<proteinExistence type="predicted"/>
<dbReference type="Proteomes" id="UP000825134">
    <property type="component" value="Chromosome"/>
</dbReference>
<feature type="region of interest" description="Disordered" evidence="1">
    <location>
        <begin position="480"/>
        <end position="508"/>
    </location>
</feature>
<dbReference type="AlphaFoldDB" id="A0AAQ0J685"/>
<feature type="compositionally biased region" description="Polar residues" evidence="1">
    <location>
        <begin position="31"/>
        <end position="54"/>
    </location>
</feature>
<evidence type="ECO:0000256" key="1">
    <source>
        <dbReference type="SAM" id="MobiDB-lite"/>
    </source>
</evidence>
<gene>
    <name evidence="2" type="ORF">INQ84_02625</name>
</gene>
<organism evidence="2 3">
    <name type="scientific">Chlamydia suis</name>
    <dbReference type="NCBI Taxonomy" id="83559"/>
    <lineage>
        <taxon>Bacteria</taxon>
        <taxon>Pseudomonadati</taxon>
        <taxon>Chlamydiota</taxon>
        <taxon>Chlamydiia</taxon>
        <taxon>Chlamydiales</taxon>
        <taxon>Chlamydiaceae</taxon>
        <taxon>Chlamydia/Chlamydophila group</taxon>
        <taxon>Chlamydia</taxon>
    </lineage>
</organism>
<protein>
    <submittedName>
        <fullName evidence="2">Uncharacterized protein</fullName>
    </submittedName>
</protein>
<reference evidence="2" key="1">
    <citation type="journal article" date="2021" name="Front. Microbiol.">
        <title>Generation of Tetracycline and Rifamycin Resistant Chlamydia Suis Recombinants.</title>
        <authorList>
            <person name="Marti H."/>
            <person name="Bommana S."/>
            <person name="Read T.D."/>
            <person name="Pesch T."/>
            <person name="Prahauser B."/>
            <person name="Dean D."/>
            <person name="Borel N."/>
        </authorList>
    </citation>
    <scope>NUCLEOTIDE SEQUENCE</scope>
    <source>
        <strain evidence="2">208.1</strain>
    </source>
</reference>